<keyword evidence="3" id="KW-1185">Reference proteome</keyword>
<organism evidence="2 3">
    <name type="scientific">Helianthus annuus</name>
    <name type="common">Common sunflower</name>
    <dbReference type="NCBI Taxonomy" id="4232"/>
    <lineage>
        <taxon>Eukaryota</taxon>
        <taxon>Viridiplantae</taxon>
        <taxon>Streptophyta</taxon>
        <taxon>Embryophyta</taxon>
        <taxon>Tracheophyta</taxon>
        <taxon>Spermatophyta</taxon>
        <taxon>Magnoliopsida</taxon>
        <taxon>eudicotyledons</taxon>
        <taxon>Gunneridae</taxon>
        <taxon>Pentapetalae</taxon>
        <taxon>asterids</taxon>
        <taxon>campanulids</taxon>
        <taxon>Asterales</taxon>
        <taxon>Asteraceae</taxon>
        <taxon>Asteroideae</taxon>
        <taxon>Heliantheae alliance</taxon>
        <taxon>Heliantheae</taxon>
        <taxon>Helianthus</taxon>
    </lineage>
</organism>
<dbReference type="Proteomes" id="UP000215914">
    <property type="component" value="Chromosome 1"/>
</dbReference>
<dbReference type="EMBL" id="CM007890">
    <property type="protein sequence ID" value="OTG37959.1"/>
    <property type="molecule type" value="Genomic_DNA"/>
</dbReference>
<sequence length="61" mass="7161">MERVMGERCLVKMASYWAFEDGARCLYKTPRPYNQFLGDLIMKSKSLEKENAKESSYFLVT</sequence>
<evidence type="ECO:0000313" key="1">
    <source>
        <dbReference type="EMBL" id="KAF5823284.1"/>
    </source>
</evidence>
<proteinExistence type="predicted"/>
<reference evidence="1 3" key="1">
    <citation type="journal article" date="2017" name="Nature">
        <title>The sunflower genome provides insights into oil metabolism, flowering and Asterid evolution.</title>
        <authorList>
            <person name="Badouin H."/>
            <person name="Gouzy J."/>
            <person name="Grassa C.J."/>
            <person name="Murat F."/>
            <person name="Staton S.E."/>
            <person name="Cottret L."/>
            <person name="Lelandais-Briere C."/>
            <person name="Owens G.L."/>
            <person name="Carrere S."/>
            <person name="Mayjonade B."/>
            <person name="Legrand L."/>
            <person name="Gill N."/>
            <person name="Kane N.C."/>
            <person name="Bowers J.E."/>
            <person name="Hubner S."/>
            <person name="Bellec A."/>
            <person name="Berard A."/>
            <person name="Berges H."/>
            <person name="Blanchet N."/>
            <person name="Boniface M.C."/>
            <person name="Brunel D."/>
            <person name="Catrice O."/>
            <person name="Chaidir N."/>
            <person name="Claudel C."/>
            <person name="Donnadieu C."/>
            <person name="Faraut T."/>
            <person name="Fievet G."/>
            <person name="Helmstetter N."/>
            <person name="King M."/>
            <person name="Knapp S.J."/>
            <person name="Lai Z."/>
            <person name="Le Paslier M.C."/>
            <person name="Lippi Y."/>
            <person name="Lorenzon L."/>
            <person name="Mandel J.R."/>
            <person name="Marage G."/>
            <person name="Marchand G."/>
            <person name="Marquand E."/>
            <person name="Bret-Mestries E."/>
            <person name="Morien E."/>
            <person name="Nambeesan S."/>
            <person name="Nguyen T."/>
            <person name="Pegot-Espagnet P."/>
            <person name="Pouilly N."/>
            <person name="Raftis F."/>
            <person name="Sallet E."/>
            <person name="Schiex T."/>
            <person name="Thomas J."/>
            <person name="Vandecasteele C."/>
            <person name="Vares D."/>
            <person name="Vear F."/>
            <person name="Vautrin S."/>
            <person name="Crespi M."/>
            <person name="Mangin B."/>
            <person name="Burke J.M."/>
            <person name="Salse J."/>
            <person name="Munos S."/>
            <person name="Vincourt P."/>
            <person name="Rieseberg L.H."/>
            <person name="Langlade N.B."/>
        </authorList>
    </citation>
    <scope>NUCLEOTIDE SEQUENCE [LARGE SCALE GENOMIC DNA]</scope>
    <source>
        <strain evidence="3">cv. SF193</strain>
        <tissue evidence="1">Leaves</tissue>
    </source>
</reference>
<dbReference type="Gramene" id="mRNA:HanXRQr2_Chr01g0036681">
    <property type="protein sequence ID" value="mRNA:HanXRQr2_Chr01g0036681"/>
    <property type="gene ID" value="HanXRQr2_Chr01g0036681"/>
</dbReference>
<reference evidence="1" key="3">
    <citation type="submission" date="2020-06" db="EMBL/GenBank/DDBJ databases">
        <title>Helianthus annuus Genome sequencing and assembly Release 2.</title>
        <authorList>
            <person name="Gouzy J."/>
            <person name="Langlade N."/>
            <person name="Munos S."/>
        </authorList>
    </citation>
    <scope>NUCLEOTIDE SEQUENCE</scope>
    <source>
        <tissue evidence="1">Leaves</tissue>
    </source>
</reference>
<evidence type="ECO:0000313" key="2">
    <source>
        <dbReference type="EMBL" id="OTG37959.1"/>
    </source>
</evidence>
<dbReference type="AlphaFoldDB" id="A0A251VRH9"/>
<gene>
    <name evidence="2" type="ORF">HannXRQ_Chr01g0024521</name>
    <name evidence="1" type="ORF">HanXRQr2_Chr01g0036681</name>
</gene>
<accession>A0A251VRH9</accession>
<evidence type="ECO:0000313" key="3">
    <source>
        <dbReference type="Proteomes" id="UP000215914"/>
    </source>
</evidence>
<dbReference type="InParanoid" id="A0A251VRH9"/>
<dbReference type="EMBL" id="MNCJ02000316">
    <property type="protein sequence ID" value="KAF5823284.1"/>
    <property type="molecule type" value="Genomic_DNA"/>
</dbReference>
<reference evidence="2" key="2">
    <citation type="submission" date="2017-02" db="EMBL/GenBank/DDBJ databases">
        <title>Sunflower complete genome.</title>
        <authorList>
            <person name="Langlade N."/>
            <person name="Munos S."/>
        </authorList>
    </citation>
    <scope>NUCLEOTIDE SEQUENCE [LARGE SCALE GENOMIC DNA]</scope>
    <source>
        <tissue evidence="2">Leaves</tissue>
    </source>
</reference>
<name>A0A251VRH9_HELAN</name>
<protein>
    <submittedName>
        <fullName evidence="2">Uncharacterized protein</fullName>
    </submittedName>
</protein>